<reference evidence="2 3" key="1">
    <citation type="journal article" date="2023" name="BMC Biotechnol.">
        <title>Vitis rotundifolia cv Carlos genome sequencing.</title>
        <authorList>
            <person name="Huff M."/>
            <person name="Hulse-Kemp A."/>
            <person name="Scheffler B."/>
            <person name="Youngblood R."/>
            <person name="Simpson S."/>
            <person name="Babiker E."/>
            <person name="Staton M."/>
        </authorList>
    </citation>
    <scope>NUCLEOTIDE SEQUENCE [LARGE SCALE GENOMIC DNA]</scope>
    <source>
        <tissue evidence="2">Leaf</tissue>
    </source>
</reference>
<evidence type="ECO:0000313" key="2">
    <source>
        <dbReference type="EMBL" id="KAJ9676239.1"/>
    </source>
</evidence>
<keyword evidence="1" id="KW-0812">Transmembrane</keyword>
<dbReference type="Proteomes" id="UP001168098">
    <property type="component" value="Unassembled WGS sequence"/>
</dbReference>
<proteinExistence type="predicted"/>
<name>A0AA39DA26_VITRO</name>
<dbReference type="AlphaFoldDB" id="A0AA39DA26"/>
<keyword evidence="3" id="KW-1185">Reference proteome</keyword>
<protein>
    <submittedName>
        <fullName evidence="2">Uncharacterized protein</fullName>
    </submittedName>
</protein>
<feature type="transmembrane region" description="Helical" evidence="1">
    <location>
        <begin position="7"/>
        <end position="26"/>
    </location>
</feature>
<comment type="caution">
    <text evidence="2">The sequence shown here is derived from an EMBL/GenBank/DDBJ whole genome shotgun (WGS) entry which is preliminary data.</text>
</comment>
<evidence type="ECO:0000313" key="3">
    <source>
        <dbReference type="Proteomes" id="UP001168098"/>
    </source>
</evidence>
<sequence length="93" mass="10552">MQLARVSSAFPLATIIFFIGIGEMITNEAFDGVYNNLFTIAACLITRLMSHERHDCTIGIRYEQMKANSSFFHMSAMEIKGITYIDVIVIRLE</sequence>
<evidence type="ECO:0000256" key="1">
    <source>
        <dbReference type="SAM" id="Phobius"/>
    </source>
</evidence>
<gene>
    <name evidence="2" type="ORF">PVL29_024974</name>
</gene>
<keyword evidence="1" id="KW-1133">Transmembrane helix</keyword>
<organism evidence="2 3">
    <name type="scientific">Vitis rotundifolia</name>
    <name type="common">Muscadine grape</name>
    <dbReference type="NCBI Taxonomy" id="103349"/>
    <lineage>
        <taxon>Eukaryota</taxon>
        <taxon>Viridiplantae</taxon>
        <taxon>Streptophyta</taxon>
        <taxon>Embryophyta</taxon>
        <taxon>Tracheophyta</taxon>
        <taxon>Spermatophyta</taxon>
        <taxon>Magnoliopsida</taxon>
        <taxon>eudicotyledons</taxon>
        <taxon>Gunneridae</taxon>
        <taxon>Pentapetalae</taxon>
        <taxon>rosids</taxon>
        <taxon>Vitales</taxon>
        <taxon>Vitaceae</taxon>
        <taxon>Viteae</taxon>
        <taxon>Vitis</taxon>
    </lineage>
</organism>
<keyword evidence="1" id="KW-0472">Membrane</keyword>
<dbReference type="EMBL" id="JARBHA010000018">
    <property type="protein sequence ID" value="KAJ9676239.1"/>
    <property type="molecule type" value="Genomic_DNA"/>
</dbReference>
<accession>A0AA39DA26</accession>